<protein>
    <recommendedName>
        <fullName evidence="2">DUF5704 domain-containing protein</fullName>
    </recommendedName>
</protein>
<dbReference type="OrthoDB" id="2657408at2"/>
<evidence type="ECO:0000259" key="2">
    <source>
        <dbReference type="Pfam" id="PF18964"/>
    </source>
</evidence>
<dbReference type="AlphaFoldDB" id="A0A2S8RAB5"/>
<evidence type="ECO:0000313" key="3">
    <source>
        <dbReference type="EMBL" id="PQQ66732.1"/>
    </source>
</evidence>
<evidence type="ECO:0000256" key="1">
    <source>
        <dbReference type="SAM" id="MobiDB-lite"/>
    </source>
</evidence>
<gene>
    <name evidence="3" type="ORF">B9R14_08200</name>
</gene>
<dbReference type="Pfam" id="PF18964">
    <property type="entry name" value="DUF5704"/>
    <property type="match status" value="1"/>
</dbReference>
<dbReference type="RefSeq" id="WP_105368001.1">
    <property type="nucleotide sequence ID" value="NZ_NEMB01000003.1"/>
</dbReference>
<organism evidence="3 4">
    <name type="scientific">Acetivibrio saccincola</name>
    <dbReference type="NCBI Taxonomy" id="1677857"/>
    <lineage>
        <taxon>Bacteria</taxon>
        <taxon>Bacillati</taxon>
        <taxon>Bacillota</taxon>
        <taxon>Clostridia</taxon>
        <taxon>Eubacteriales</taxon>
        <taxon>Oscillospiraceae</taxon>
        <taxon>Acetivibrio</taxon>
    </lineage>
</organism>
<accession>A0A2S8RAB5</accession>
<dbReference type="EMBL" id="NEMB01000003">
    <property type="protein sequence ID" value="PQQ66732.1"/>
    <property type="molecule type" value="Genomic_DNA"/>
</dbReference>
<feature type="domain" description="DUF5704" evidence="2">
    <location>
        <begin position="11"/>
        <end position="153"/>
    </location>
</feature>
<dbReference type="InterPro" id="IPR043759">
    <property type="entry name" value="DUF5704"/>
</dbReference>
<sequence>MAADARGSEKFDVLRGIPGTESLYANITDVPAYLADVEYRPVSDKVEYTVEVRRTYNLRWQVDNGHYRNIRDENGFIVRQEWIPNWVTRTDSQTITRTYTVEREYLYYLIDHLEVYGLENAVIRNGCLPNGSITLTPRGYAPPKVEIDRNNSNYFANASTRKSALPDGATMRLRPDGQSSNVTVNKNSSRDYVIDPGYTIVIELSDVSLNGGRGGRPSTPYISQNEWRGIAEGAIWYVRVRNDKLVIDGHTVSDNRWRNGFTDEPVELPSAGSIGKDILFEHKGTVPNKELTIKANTPNGVYESSGEINYVRVTNINGSRERITNEIDVNPVIVHTPVECAPAVKDDRGFNQEIDADRSRSSLILGRPSTLTIPIVGRYMNLPGYNRNYANYIREIQVRFPFDIYLGQNKNGTYLKAGTWHTIRESQIDGSGNEVRLDFFLPEWVDEGNYNVEVKVFAVNSEPDDGRIQRRENSERRNNVPVNYVAENTVPVRVIGRVYGFRITDINDYPRWREVFRTGQNTSEHTGNYYSAGDNDENGRKKRDAGRFTLPILNGSHTGAVNLGVLKSGYKFYFELNTVGNHFTEDDFISIIPEFWYVKKDGTGWKKVDLWYMQRIDGKDKFIKVGSEEDRKNRKTMQLGDSYRNVPAKEIKDTSSILGVSESTLRNQDAYTGWYGRIVLSWKSRTFVGDDTNLPYGVDSEKAKKSVQKWYGEYGIPNAVYVCEAGRDVIKELSKTGKSIEEYDGWLKDGYIVVNFNIEVQRRIVGRDGNYDIELLSYSSENCNMWEIEGLKDRKVDSAGKGFSIVPGDVVFYYTDERSTDDYEVR</sequence>
<feature type="region of interest" description="Disordered" evidence="1">
    <location>
        <begin position="523"/>
        <end position="543"/>
    </location>
</feature>
<comment type="caution">
    <text evidence="3">The sequence shown here is derived from an EMBL/GenBank/DDBJ whole genome shotgun (WGS) entry which is preliminary data.</text>
</comment>
<evidence type="ECO:0000313" key="4">
    <source>
        <dbReference type="Proteomes" id="UP000239720"/>
    </source>
</evidence>
<proteinExistence type="predicted"/>
<name>A0A2S8RAB5_9FIRM</name>
<dbReference type="Proteomes" id="UP000239720">
    <property type="component" value="Unassembled WGS sequence"/>
</dbReference>
<reference evidence="3 4" key="1">
    <citation type="journal article" date="2018" name="Syst. Appl. Microbiol.">
        <title>Characterization and high-quality draft genome sequence of Herbivorax saccincola A7, an anaerobic, alkaliphilic, thermophilic, cellulolytic, and xylanolytic bacterium.</title>
        <authorList>
            <person name="Aikawa S."/>
            <person name="Baramee S."/>
            <person name="Sermsathanaswadi J."/>
            <person name="Thianheng P."/>
            <person name="Tachaapaikoon C."/>
            <person name="Shikata A."/>
            <person name="Waeonukul R."/>
            <person name="Pason P."/>
            <person name="Ratanakhanokchai K."/>
            <person name="Kosugi A."/>
        </authorList>
    </citation>
    <scope>NUCLEOTIDE SEQUENCE [LARGE SCALE GENOMIC DNA]</scope>
    <source>
        <strain evidence="3 4">A7</strain>
    </source>
</reference>